<feature type="compositionally biased region" description="Polar residues" evidence="1">
    <location>
        <begin position="152"/>
        <end position="170"/>
    </location>
</feature>
<feature type="compositionally biased region" description="Polar residues" evidence="1">
    <location>
        <begin position="64"/>
        <end position="73"/>
    </location>
</feature>
<sequence length="836" mass="91967">MDAKNNDEADIQQKNDDEYNGKNRQEQSDDSSSQQSEKDQARSSSPKPQHKPKTILAAVDMTGSVISPISSKPGSKREGDESLLKARYRYSNFQEDEEGGSSYSMDLLSSRQSLGDNNTSAELMVQQIYDQRSKLSAGSKQAGALSPPPVTHQVSSLGTKSPRLQSSNSPIAPGAYSVELPNSARSRNDDNDHLGNDGHGSSVMQLEAVPVDETLEQAKLQQMEEQMNREIERRLSLERKMTQEQTHHSKSCVKERMPIAMALVIILSAISVGLYFLLASTSDDVAADAGSSSNFIYPPPTTEECEAVRNGATVPNQDNYPSVMMESTVDVSFYAEFADSVNTVLMEVQRIFEYVALPALIGCNGGVDQEYFNQTFSPNRYIIANLDVLNVTRSTSSDCTADEPIRPCVRVVFRYFLWTKTELPVLELVSFMQSNFGPALIQSSSHDSEIIHQTTLVSISISPSANDPIPKNDTIDEEPNDDLLYPPPTVEECQAMINGVEVPNQDQYSTMTVDAAMDVTTYDDLEDSIDTLLLEMLAKMGSSVLPTLMGCSDTGEEALKVTKYTETRYILANADIVQVKQSDSNCNPTEPQPCARVEVRFLLWLKGEVELFDLIPLVHNDFRLILVESLTQSDIIEQVVLASIGPGQDDSPPNLDNGINVDFKFPSPTEERCEAVSNGIAIENQDSYFSMLADVKIDVSTHAPWEDSLDLVLLEIGNQFQTIAIPTLAGCQDTEEKLLNSTVTADRYMMVNSVVLNVTKSSDDCNGKEPRPCVRAIIHLQIWTMEEVRIFDVISAVDQNYGPSVVAKLGTGNKTNHTDSIIKQVEMVSLSSSVGG</sequence>
<keyword evidence="2" id="KW-1133">Transmembrane helix</keyword>
<keyword evidence="2" id="KW-0472">Membrane</keyword>
<accession>A0AAD2CKI8</accession>
<comment type="caution">
    <text evidence="3">The sequence shown here is derived from an EMBL/GenBank/DDBJ whole genome shotgun (WGS) entry which is preliminary data.</text>
</comment>
<feature type="compositionally biased region" description="Basic and acidic residues" evidence="1">
    <location>
        <begin position="1"/>
        <end position="27"/>
    </location>
</feature>
<feature type="transmembrane region" description="Helical" evidence="2">
    <location>
        <begin position="259"/>
        <end position="278"/>
    </location>
</feature>
<feature type="compositionally biased region" description="Basic and acidic residues" evidence="1">
    <location>
        <begin position="186"/>
        <end position="196"/>
    </location>
</feature>
<name>A0AAD2CKI8_9STRA</name>
<keyword evidence="4" id="KW-1185">Reference proteome</keyword>
<feature type="region of interest" description="Disordered" evidence="1">
    <location>
        <begin position="134"/>
        <end position="201"/>
    </location>
</feature>
<dbReference type="Proteomes" id="UP001295423">
    <property type="component" value="Unassembled WGS sequence"/>
</dbReference>
<gene>
    <name evidence="3" type="ORF">CYCCA115_LOCUS4016</name>
</gene>
<evidence type="ECO:0000256" key="1">
    <source>
        <dbReference type="SAM" id="MobiDB-lite"/>
    </source>
</evidence>
<protein>
    <submittedName>
        <fullName evidence="3">Uncharacterized protein</fullName>
    </submittedName>
</protein>
<dbReference type="EMBL" id="CAKOGP040000358">
    <property type="protein sequence ID" value="CAJ1934676.1"/>
    <property type="molecule type" value="Genomic_DNA"/>
</dbReference>
<evidence type="ECO:0000256" key="2">
    <source>
        <dbReference type="SAM" id="Phobius"/>
    </source>
</evidence>
<feature type="region of interest" description="Disordered" evidence="1">
    <location>
        <begin position="1"/>
        <end position="83"/>
    </location>
</feature>
<organism evidence="3 4">
    <name type="scientific">Cylindrotheca closterium</name>
    <dbReference type="NCBI Taxonomy" id="2856"/>
    <lineage>
        <taxon>Eukaryota</taxon>
        <taxon>Sar</taxon>
        <taxon>Stramenopiles</taxon>
        <taxon>Ochrophyta</taxon>
        <taxon>Bacillariophyta</taxon>
        <taxon>Bacillariophyceae</taxon>
        <taxon>Bacillariophycidae</taxon>
        <taxon>Bacillariales</taxon>
        <taxon>Bacillariaceae</taxon>
        <taxon>Cylindrotheca</taxon>
    </lineage>
</organism>
<evidence type="ECO:0000313" key="3">
    <source>
        <dbReference type="EMBL" id="CAJ1934676.1"/>
    </source>
</evidence>
<dbReference type="AlphaFoldDB" id="A0AAD2CKI8"/>
<evidence type="ECO:0000313" key="4">
    <source>
        <dbReference type="Proteomes" id="UP001295423"/>
    </source>
</evidence>
<reference evidence="3" key="1">
    <citation type="submission" date="2023-08" db="EMBL/GenBank/DDBJ databases">
        <authorList>
            <person name="Audoor S."/>
            <person name="Bilcke G."/>
        </authorList>
    </citation>
    <scope>NUCLEOTIDE SEQUENCE</scope>
</reference>
<keyword evidence="2" id="KW-0812">Transmembrane</keyword>
<proteinExistence type="predicted"/>